<reference evidence="1 2" key="1">
    <citation type="submission" date="2020-03" db="EMBL/GenBank/DDBJ databases">
        <title>Salinimicrobium sp. nov, isolated from SCS.</title>
        <authorList>
            <person name="Cao W.R."/>
        </authorList>
    </citation>
    <scope>NUCLEOTIDE SEQUENCE [LARGE SCALE GENOMIC DNA]</scope>
    <source>
        <strain evidence="2">J15B91</strain>
    </source>
</reference>
<sequence length="81" mass="9817">MFPEKKIKKLLPCGAFKRQVFKMYPKTPEKTLREDILYCQQMVYPHKSEEELKNKQWLNRKVLKKIVEIHDAPEGYLHELD</sequence>
<accession>A0ABX1CZ43</accession>
<evidence type="ECO:0000313" key="2">
    <source>
        <dbReference type="Proteomes" id="UP000703674"/>
    </source>
</evidence>
<dbReference type="RefSeq" id="WP_168138645.1">
    <property type="nucleotide sequence ID" value="NZ_JAAVJR010000006.1"/>
</dbReference>
<proteinExistence type="predicted"/>
<comment type="caution">
    <text evidence="1">The sequence shown here is derived from an EMBL/GenBank/DDBJ whole genome shotgun (WGS) entry which is preliminary data.</text>
</comment>
<evidence type="ECO:0000313" key="1">
    <source>
        <dbReference type="EMBL" id="NJW53539.1"/>
    </source>
</evidence>
<gene>
    <name evidence="1" type="ORF">HC175_11465</name>
</gene>
<dbReference type="Proteomes" id="UP000703674">
    <property type="component" value="Unassembled WGS sequence"/>
</dbReference>
<keyword evidence="2" id="KW-1185">Reference proteome</keyword>
<protein>
    <submittedName>
        <fullName evidence="1">Uncharacterized protein</fullName>
    </submittedName>
</protein>
<dbReference type="EMBL" id="JAAVJR010000006">
    <property type="protein sequence ID" value="NJW53539.1"/>
    <property type="molecule type" value="Genomic_DNA"/>
</dbReference>
<organism evidence="1 2">
    <name type="scientific">Salinimicrobium oceani</name>
    <dbReference type="NCBI Taxonomy" id="2722702"/>
    <lineage>
        <taxon>Bacteria</taxon>
        <taxon>Pseudomonadati</taxon>
        <taxon>Bacteroidota</taxon>
        <taxon>Flavobacteriia</taxon>
        <taxon>Flavobacteriales</taxon>
        <taxon>Flavobacteriaceae</taxon>
        <taxon>Salinimicrobium</taxon>
    </lineage>
</organism>
<name>A0ABX1CZ43_9FLAO</name>